<sequence>MTPYILTLLFLIFSMHSNGQVKNKAKYIYDLYLPKDYSSSGKKYPLLIYLHGGSQRGNDINKLKVYGMPYLIQKGHDFDFIIASPQCPADKYWSSENWFEPLYSDLMSQYRIDTSRVYCTGISMGGYGTYIVALDFPDTFAAIVPLCGGINDSDMARVCNLSKTPIWTFHGTADDQISIHETERIVNGLRKCNGKIKFTKLKNRGHGIEDLYETKPEIYEWLLKNKK</sequence>
<evidence type="ECO:0000313" key="3">
    <source>
        <dbReference type="Proteomes" id="UP001409291"/>
    </source>
</evidence>
<comment type="caution">
    <text evidence="2">The sequence shown here is derived from an EMBL/GenBank/DDBJ whole genome shotgun (WGS) entry which is preliminary data.</text>
</comment>
<proteinExistence type="predicted"/>
<dbReference type="EMBL" id="JBDJNQ010000004">
    <property type="protein sequence ID" value="MEN5377879.1"/>
    <property type="molecule type" value="Genomic_DNA"/>
</dbReference>
<reference evidence="2 3" key="1">
    <citation type="submission" date="2024-04" db="EMBL/GenBank/DDBJ databases">
        <title>WGS of bacteria from Torrens River.</title>
        <authorList>
            <person name="Wyrsch E.R."/>
            <person name="Drigo B."/>
        </authorList>
    </citation>
    <scope>NUCLEOTIDE SEQUENCE [LARGE SCALE GENOMIC DNA]</scope>
    <source>
        <strain evidence="2 3">TWI391</strain>
    </source>
</reference>
<dbReference type="Proteomes" id="UP001409291">
    <property type="component" value="Unassembled WGS sequence"/>
</dbReference>
<dbReference type="RefSeq" id="WP_346581298.1">
    <property type="nucleotide sequence ID" value="NZ_JBDJLH010000002.1"/>
</dbReference>
<keyword evidence="1" id="KW-0732">Signal</keyword>
<protein>
    <submittedName>
        <fullName evidence="2">PHB depolymerase family esterase</fullName>
    </submittedName>
</protein>
<dbReference type="SUPFAM" id="SSF53474">
    <property type="entry name" value="alpha/beta-Hydrolases"/>
    <property type="match status" value="1"/>
</dbReference>
<accession>A0ABV0BSV9</accession>
<evidence type="ECO:0000256" key="1">
    <source>
        <dbReference type="ARBA" id="ARBA00022729"/>
    </source>
</evidence>
<gene>
    <name evidence="2" type="ORF">ABE541_11440</name>
</gene>
<evidence type="ECO:0000313" key="2">
    <source>
        <dbReference type="EMBL" id="MEN5377879.1"/>
    </source>
</evidence>
<dbReference type="PANTHER" id="PTHR43037">
    <property type="entry name" value="UNNAMED PRODUCT-RELATED"/>
    <property type="match status" value="1"/>
</dbReference>
<dbReference type="PANTHER" id="PTHR43037:SF1">
    <property type="entry name" value="BLL1128 PROTEIN"/>
    <property type="match status" value="1"/>
</dbReference>
<dbReference type="InterPro" id="IPR050955">
    <property type="entry name" value="Plant_Biomass_Hydrol_Est"/>
</dbReference>
<dbReference type="InterPro" id="IPR000801">
    <property type="entry name" value="Esterase-like"/>
</dbReference>
<dbReference type="InterPro" id="IPR029058">
    <property type="entry name" value="AB_hydrolase_fold"/>
</dbReference>
<dbReference type="Gene3D" id="3.40.50.1820">
    <property type="entry name" value="alpha/beta hydrolase"/>
    <property type="match status" value="1"/>
</dbReference>
<dbReference type="Pfam" id="PF00756">
    <property type="entry name" value="Esterase"/>
    <property type="match status" value="1"/>
</dbReference>
<name>A0ABV0BSV9_9SPHI</name>
<keyword evidence="3" id="KW-1185">Reference proteome</keyword>
<organism evidence="2 3">
    <name type="scientific">Sphingobacterium kitahiroshimense</name>
    <dbReference type="NCBI Taxonomy" id="470446"/>
    <lineage>
        <taxon>Bacteria</taxon>
        <taxon>Pseudomonadati</taxon>
        <taxon>Bacteroidota</taxon>
        <taxon>Sphingobacteriia</taxon>
        <taxon>Sphingobacteriales</taxon>
        <taxon>Sphingobacteriaceae</taxon>
        <taxon>Sphingobacterium</taxon>
    </lineage>
</organism>